<feature type="domain" description="FAD/NAD(P)-binding" evidence="8">
    <location>
        <begin position="33"/>
        <end position="321"/>
    </location>
</feature>
<feature type="domain" description="PurM-like N-terminal" evidence="6">
    <location>
        <begin position="450"/>
        <end position="558"/>
    </location>
</feature>
<dbReference type="InterPro" id="IPR004536">
    <property type="entry name" value="SPS/SelD"/>
</dbReference>
<dbReference type="AlphaFoldDB" id="A0A4P9VR54"/>
<evidence type="ECO:0000313" key="9">
    <source>
        <dbReference type="EMBL" id="RDH45516.1"/>
    </source>
</evidence>
<dbReference type="Pfam" id="PF07992">
    <property type="entry name" value="Pyr_redox_2"/>
    <property type="match status" value="1"/>
</dbReference>
<keyword evidence="1 9" id="KW-0808">Transferase</keyword>
<dbReference type="InterPro" id="IPR017584">
    <property type="entry name" value="Pyridine_nucleo_diS_OxRdtase_N"/>
</dbReference>
<evidence type="ECO:0000259" key="6">
    <source>
        <dbReference type="Pfam" id="PF00586"/>
    </source>
</evidence>
<dbReference type="CDD" id="cd02195">
    <property type="entry name" value="SelD"/>
    <property type="match status" value="1"/>
</dbReference>
<dbReference type="EMBL" id="NDXW01000001">
    <property type="protein sequence ID" value="RDH45516.1"/>
    <property type="molecule type" value="Genomic_DNA"/>
</dbReference>
<dbReference type="NCBIfam" id="TIGR00476">
    <property type="entry name" value="selD"/>
    <property type="match status" value="1"/>
</dbReference>
<sequence>MADDSFTKGTKGFESFRKGAAYSLNTPQTVYAKDIVLVGGGHTHVLFIRRWKMKPLPDTRLTLISPQVYTPYSGMLPGLIAEHYTFEQTHIDLRRLCQWAGVRFIQDHVVDIDPNTQHLSLERYPQLNYDILSLDIGLTPDLSIPGAAEYAIPVKPIGDFFRQWQSLKQTVKAGQQSHYAIGIVGGGAGSIELAFATSYSLKYVTTHFTIHLFTASPYILSNYLPKTRQHVKHKLFLEQVCIHENFKVSNVCCSSIYDQHSKEVHLDKIFWCTHGKGGSWLKNTSLDLSEQGFVLVKDTLQTLKFDNIFAAGDVAHLTPEANAKAGVYAVRMAPVLFHNISAQLTGGRLKQFKPQQHFLSLLACGDKSAIGERVPFSFSGTWVWRWKDFLDRQFMKKFQQLSFNEMPSLINRYLHENTTPVMRCDGCGAKISQDILAETLQTIGVNDQAEDAVVIPWREANYLLQTVDQLRAFIDDPWLFGRIAVIHALSDIYAMGGKPHSVQVAITLPYQQPSSLKREFLLLMNGIQSELNQAECVLVGGHTAEGTELSVAVTVNGRRGLGKLWQKTGAKPGDVLILTKPLGTGVILAANKAAQAKGDRVERMLAMMLLSNQAAVPIVKKFQPHAVTDITGFGFLGHLLEMLKPEQLSVELDIAQLPVLEGATDLFRYGWQSTLQTANENNRHYLYEANQWLKEAHYPLLFDPQTSGGLLIAVSEDVANECLNALQVDYPQAAIVGKILPKREQTTTTVHLKK</sequence>
<evidence type="ECO:0000313" key="10">
    <source>
        <dbReference type="Proteomes" id="UP000257039"/>
    </source>
</evidence>
<evidence type="ECO:0000256" key="1">
    <source>
        <dbReference type="ARBA" id="ARBA00022679"/>
    </source>
</evidence>
<dbReference type="GO" id="GO:0005737">
    <property type="term" value="C:cytoplasm"/>
    <property type="evidence" value="ECO:0007669"/>
    <property type="project" value="TreeGrafter"/>
</dbReference>
<evidence type="ECO:0000259" key="8">
    <source>
        <dbReference type="Pfam" id="PF07992"/>
    </source>
</evidence>
<dbReference type="SUPFAM" id="SSF56042">
    <property type="entry name" value="PurM C-terminal domain-like"/>
    <property type="match status" value="1"/>
</dbReference>
<evidence type="ECO:0000256" key="3">
    <source>
        <dbReference type="ARBA" id="ARBA00022777"/>
    </source>
</evidence>
<dbReference type="GO" id="GO:0016260">
    <property type="term" value="P:selenocysteine biosynthetic process"/>
    <property type="evidence" value="ECO:0007669"/>
    <property type="project" value="TreeGrafter"/>
</dbReference>
<keyword evidence="2" id="KW-0547">Nucleotide-binding</keyword>
<dbReference type="InterPro" id="IPR036188">
    <property type="entry name" value="FAD/NAD-bd_sf"/>
</dbReference>
<dbReference type="InterPro" id="IPR036921">
    <property type="entry name" value="PurM-like_N_sf"/>
</dbReference>
<evidence type="ECO:0000259" key="7">
    <source>
        <dbReference type="Pfam" id="PF02769"/>
    </source>
</evidence>
<dbReference type="NCBIfam" id="TIGR03169">
    <property type="entry name" value="Nterm_to_SelD"/>
    <property type="match status" value="1"/>
</dbReference>
<keyword evidence="4" id="KW-0067">ATP-binding</keyword>
<dbReference type="InterPro" id="IPR010918">
    <property type="entry name" value="PurM-like_C_dom"/>
</dbReference>
<dbReference type="GO" id="GO:0016491">
    <property type="term" value="F:oxidoreductase activity"/>
    <property type="evidence" value="ECO:0007669"/>
    <property type="project" value="InterPro"/>
</dbReference>
<dbReference type="Proteomes" id="UP000257039">
    <property type="component" value="Unassembled WGS sequence"/>
</dbReference>
<dbReference type="Pfam" id="PF02769">
    <property type="entry name" value="AIRS_C"/>
    <property type="match status" value="1"/>
</dbReference>
<dbReference type="PANTHER" id="PTHR10256:SF0">
    <property type="entry name" value="INACTIVE SELENIDE, WATER DIKINASE-LIKE PROTEIN-RELATED"/>
    <property type="match status" value="1"/>
</dbReference>
<dbReference type="GO" id="GO:0005524">
    <property type="term" value="F:ATP binding"/>
    <property type="evidence" value="ECO:0007669"/>
    <property type="project" value="UniProtKB-KW"/>
</dbReference>
<dbReference type="SUPFAM" id="SSF51905">
    <property type="entry name" value="FAD/NAD(P)-binding domain"/>
    <property type="match status" value="2"/>
</dbReference>
<dbReference type="GO" id="GO:0004756">
    <property type="term" value="F:selenide, water dikinase activity"/>
    <property type="evidence" value="ECO:0007669"/>
    <property type="project" value="UniProtKB-EC"/>
</dbReference>
<comment type="caution">
    <text evidence="9">The sequence shown here is derived from an EMBL/GenBank/DDBJ whole genome shotgun (WGS) entry which is preliminary data.</text>
</comment>
<evidence type="ECO:0000256" key="5">
    <source>
        <dbReference type="ARBA" id="ARBA00023266"/>
    </source>
</evidence>
<gene>
    <name evidence="9" type="primary">selD</name>
    <name evidence="9" type="ORF">B9G39_19830</name>
</gene>
<dbReference type="PANTHER" id="PTHR10256">
    <property type="entry name" value="SELENIDE, WATER DIKINASE"/>
    <property type="match status" value="1"/>
</dbReference>
<dbReference type="Gene3D" id="3.30.1330.10">
    <property type="entry name" value="PurM-like, N-terminal domain"/>
    <property type="match status" value="1"/>
</dbReference>
<organism evidence="9 10">
    <name type="scientific">Zooshikella ganghwensis</name>
    <dbReference type="NCBI Taxonomy" id="202772"/>
    <lineage>
        <taxon>Bacteria</taxon>
        <taxon>Pseudomonadati</taxon>
        <taxon>Pseudomonadota</taxon>
        <taxon>Gammaproteobacteria</taxon>
        <taxon>Oceanospirillales</taxon>
        <taxon>Zooshikellaceae</taxon>
        <taxon>Zooshikella</taxon>
    </lineage>
</organism>
<keyword evidence="3 9" id="KW-0418">Kinase</keyword>
<protein>
    <submittedName>
        <fullName evidence="9">Selenide, water dikinase SelD</fullName>
        <ecNumber evidence="9">2.7.9.3</ecNumber>
    </submittedName>
</protein>
<dbReference type="InterPro" id="IPR036676">
    <property type="entry name" value="PurM-like_C_sf"/>
</dbReference>
<accession>A0A4P9VR54</accession>
<dbReference type="InterPro" id="IPR023753">
    <property type="entry name" value="FAD/NAD-binding_dom"/>
</dbReference>
<dbReference type="SUPFAM" id="SSF55326">
    <property type="entry name" value="PurM N-terminal domain-like"/>
    <property type="match status" value="1"/>
</dbReference>
<dbReference type="Gene3D" id="3.50.50.100">
    <property type="match status" value="1"/>
</dbReference>
<evidence type="ECO:0000256" key="2">
    <source>
        <dbReference type="ARBA" id="ARBA00022741"/>
    </source>
</evidence>
<dbReference type="EC" id="2.7.9.3" evidence="9"/>
<dbReference type="Gene3D" id="3.90.650.10">
    <property type="entry name" value="PurM-like C-terminal domain"/>
    <property type="match status" value="1"/>
</dbReference>
<feature type="domain" description="PurM-like C-terminal" evidence="7">
    <location>
        <begin position="571"/>
        <end position="744"/>
    </location>
</feature>
<evidence type="ECO:0000256" key="4">
    <source>
        <dbReference type="ARBA" id="ARBA00022840"/>
    </source>
</evidence>
<keyword evidence="10" id="KW-1185">Reference proteome</keyword>
<dbReference type="Pfam" id="PF00586">
    <property type="entry name" value="AIRS"/>
    <property type="match status" value="1"/>
</dbReference>
<name>A0A4P9VR54_9GAMM</name>
<keyword evidence="5" id="KW-0711">Selenium</keyword>
<proteinExistence type="predicted"/>
<dbReference type="InterPro" id="IPR016188">
    <property type="entry name" value="PurM-like_N"/>
</dbReference>
<reference evidence="9 10" key="1">
    <citation type="submission" date="2017-04" db="EMBL/GenBank/DDBJ databases">
        <title>Draft genome sequence of Zooshikella ganghwensis VG4 isolated from Red Sea sediments.</title>
        <authorList>
            <person name="Rehman Z."/>
            <person name="Alam I."/>
            <person name="Kamau A."/>
            <person name="Bajic V."/>
            <person name="Leiknes T."/>
        </authorList>
    </citation>
    <scope>NUCLEOTIDE SEQUENCE [LARGE SCALE GENOMIC DNA]</scope>
    <source>
        <strain evidence="9 10">VG4</strain>
    </source>
</reference>